<dbReference type="GO" id="GO:0019628">
    <property type="term" value="P:urate catabolic process"/>
    <property type="evidence" value="ECO:0007669"/>
    <property type="project" value="UniProtKB-UniPathway"/>
</dbReference>
<comment type="pathway">
    <text evidence="2">Purine metabolism; urate degradation; (S)-allantoin from urate: step 3/3.</text>
</comment>
<dbReference type="NCBIfam" id="TIGR03164">
    <property type="entry name" value="UHCUDC"/>
    <property type="match status" value="1"/>
</dbReference>
<keyword evidence="6" id="KW-0456">Lyase</keyword>
<evidence type="ECO:0000256" key="4">
    <source>
        <dbReference type="ARBA" id="ARBA00022631"/>
    </source>
</evidence>
<proteinExistence type="predicted"/>
<dbReference type="InterPro" id="IPR036778">
    <property type="entry name" value="OHCU_decarboxylase_sf"/>
</dbReference>
<dbReference type="Gene3D" id="1.10.3330.10">
    <property type="entry name" value="Oxo-4-hydroxy-4-carboxy-5-ureidoimidazoline decarboxylase"/>
    <property type="match status" value="1"/>
</dbReference>
<evidence type="ECO:0000256" key="6">
    <source>
        <dbReference type="ARBA" id="ARBA00023239"/>
    </source>
</evidence>
<dbReference type="SUPFAM" id="SSF158694">
    <property type="entry name" value="UraD-Like"/>
    <property type="match status" value="1"/>
</dbReference>
<evidence type="ECO:0000256" key="1">
    <source>
        <dbReference type="ARBA" id="ARBA00001163"/>
    </source>
</evidence>
<keyword evidence="5" id="KW-0210">Decarboxylase</keyword>
<name>A0A1G5LM68_9BACL</name>
<dbReference type="GO" id="GO:0051997">
    <property type="term" value="F:2-oxo-4-hydroxy-4-carboxy-5-ureidoimidazoline decarboxylase activity"/>
    <property type="evidence" value="ECO:0007669"/>
    <property type="project" value="UniProtKB-EC"/>
</dbReference>
<keyword evidence="4" id="KW-0659">Purine metabolism</keyword>
<evidence type="ECO:0000256" key="5">
    <source>
        <dbReference type="ARBA" id="ARBA00022793"/>
    </source>
</evidence>
<comment type="catalytic activity">
    <reaction evidence="1">
        <text>5-hydroxy-2-oxo-4-ureido-2,5-dihydro-1H-imidazole-5-carboxylate + H(+) = (S)-allantoin + CO2</text>
        <dbReference type="Rhea" id="RHEA:26301"/>
        <dbReference type="ChEBI" id="CHEBI:15378"/>
        <dbReference type="ChEBI" id="CHEBI:15678"/>
        <dbReference type="ChEBI" id="CHEBI:16526"/>
        <dbReference type="ChEBI" id="CHEBI:58639"/>
        <dbReference type="EC" id="4.1.1.97"/>
    </reaction>
</comment>
<dbReference type="PANTHER" id="PTHR43466">
    <property type="entry name" value="2-OXO-4-HYDROXY-4-CARBOXY-5-UREIDOIMIDAZOLINE DECARBOXYLASE-RELATED"/>
    <property type="match status" value="1"/>
</dbReference>
<accession>A0A1G5LM68</accession>
<organism evidence="8 9">
    <name type="scientific">Paenibacillus polysaccharolyticus</name>
    <dbReference type="NCBI Taxonomy" id="582692"/>
    <lineage>
        <taxon>Bacteria</taxon>
        <taxon>Bacillati</taxon>
        <taxon>Bacillota</taxon>
        <taxon>Bacilli</taxon>
        <taxon>Bacillales</taxon>
        <taxon>Paenibacillaceae</taxon>
        <taxon>Paenibacillus</taxon>
    </lineage>
</organism>
<sequence>MDDLIHLVNGWSVQQFMKEFGSLFEESAWIAERAAGLRPFGSWEEMMQVMTNQVLDSEYKEKLELLRKHPDLGARISMSTSSIQEQAGAGLDSLTPEQYSELKQLNERYTNQFGFPFILAVKGHTKESILDSMKQRLQKSEQEEFVTALNEVFKIATIRLQQWMTERAK</sequence>
<dbReference type="UniPathway" id="UPA00394">
    <property type="reaction ID" value="UER00652"/>
</dbReference>
<gene>
    <name evidence="8" type="ORF">SAMN05720606_12915</name>
</gene>
<keyword evidence="9" id="KW-1185">Reference proteome</keyword>
<dbReference type="InterPro" id="IPR018020">
    <property type="entry name" value="OHCU_decarboxylase"/>
</dbReference>
<dbReference type="RefSeq" id="WP_090924821.1">
    <property type="nucleotide sequence ID" value="NZ_FMVM01000029.1"/>
</dbReference>
<dbReference type="Pfam" id="PF09349">
    <property type="entry name" value="OHCU_decarbox"/>
    <property type="match status" value="1"/>
</dbReference>
<dbReference type="Proteomes" id="UP000198538">
    <property type="component" value="Unassembled WGS sequence"/>
</dbReference>
<evidence type="ECO:0000256" key="3">
    <source>
        <dbReference type="ARBA" id="ARBA00012257"/>
    </source>
</evidence>
<evidence type="ECO:0000313" key="9">
    <source>
        <dbReference type="Proteomes" id="UP000198538"/>
    </source>
</evidence>
<reference evidence="9" key="1">
    <citation type="submission" date="2016-10" db="EMBL/GenBank/DDBJ databases">
        <authorList>
            <person name="Varghese N."/>
            <person name="Submissions S."/>
        </authorList>
    </citation>
    <scope>NUCLEOTIDE SEQUENCE [LARGE SCALE GENOMIC DNA]</scope>
    <source>
        <strain evidence="9">BL9</strain>
    </source>
</reference>
<dbReference type="STRING" id="582692.SAMN05720606_12915"/>
<dbReference type="InterPro" id="IPR017580">
    <property type="entry name" value="OHCU_decarboxylase-1"/>
</dbReference>
<feature type="domain" description="Oxo-4-hydroxy-4-carboxy-5-ureidoimidazoline decarboxylase" evidence="7">
    <location>
        <begin position="11"/>
        <end position="161"/>
    </location>
</feature>
<protein>
    <recommendedName>
        <fullName evidence="3">2-oxo-4-hydroxy-4-carboxy-5-ureidoimidazoline decarboxylase</fullName>
        <ecNumber evidence="3">4.1.1.97</ecNumber>
    </recommendedName>
</protein>
<dbReference type="GO" id="GO:0000255">
    <property type="term" value="P:allantoin metabolic process"/>
    <property type="evidence" value="ECO:0007669"/>
    <property type="project" value="InterPro"/>
</dbReference>
<dbReference type="AlphaFoldDB" id="A0A1G5LM68"/>
<dbReference type="EC" id="4.1.1.97" evidence="3"/>
<evidence type="ECO:0000259" key="7">
    <source>
        <dbReference type="Pfam" id="PF09349"/>
    </source>
</evidence>
<dbReference type="GO" id="GO:0006144">
    <property type="term" value="P:purine nucleobase metabolic process"/>
    <property type="evidence" value="ECO:0007669"/>
    <property type="project" value="UniProtKB-KW"/>
</dbReference>
<evidence type="ECO:0000313" key="8">
    <source>
        <dbReference type="EMBL" id="SCZ13388.1"/>
    </source>
</evidence>
<evidence type="ECO:0000256" key="2">
    <source>
        <dbReference type="ARBA" id="ARBA00004754"/>
    </source>
</evidence>
<dbReference type="PANTHER" id="PTHR43466:SF1">
    <property type="entry name" value="2-OXO-4-HYDROXY-4-CARBOXY-5-UREIDOIMIDAZOLINE DECARBOXYLASE-RELATED"/>
    <property type="match status" value="1"/>
</dbReference>
<dbReference type="EMBL" id="FMVM01000029">
    <property type="protein sequence ID" value="SCZ13388.1"/>
    <property type="molecule type" value="Genomic_DNA"/>
</dbReference>